<name>A0A314UH87_PRUYE</name>
<accession>A0A314UH87</accession>
<evidence type="ECO:0000256" key="1">
    <source>
        <dbReference type="SAM" id="MobiDB-lite"/>
    </source>
</evidence>
<gene>
    <name evidence="2" type="ORF">Pyn_25447</name>
</gene>
<organism evidence="2 3">
    <name type="scientific">Prunus yedoensis var. nudiflora</name>
    <dbReference type="NCBI Taxonomy" id="2094558"/>
    <lineage>
        <taxon>Eukaryota</taxon>
        <taxon>Viridiplantae</taxon>
        <taxon>Streptophyta</taxon>
        <taxon>Embryophyta</taxon>
        <taxon>Tracheophyta</taxon>
        <taxon>Spermatophyta</taxon>
        <taxon>Magnoliopsida</taxon>
        <taxon>eudicotyledons</taxon>
        <taxon>Gunneridae</taxon>
        <taxon>Pentapetalae</taxon>
        <taxon>rosids</taxon>
        <taxon>fabids</taxon>
        <taxon>Rosales</taxon>
        <taxon>Rosaceae</taxon>
        <taxon>Amygdaloideae</taxon>
        <taxon>Amygdaleae</taxon>
        <taxon>Prunus</taxon>
    </lineage>
</organism>
<evidence type="ECO:0000313" key="3">
    <source>
        <dbReference type="Proteomes" id="UP000250321"/>
    </source>
</evidence>
<protein>
    <submittedName>
        <fullName evidence="2">Uncharacterized protein</fullName>
    </submittedName>
</protein>
<proteinExistence type="predicted"/>
<feature type="region of interest" description="Disordered" evidence="1">
    <location>
        <begin position="1"/>
        <end position="26"/>
    </location>
</feature>
<dbReference type="Proteomes" id="UP000250321">
    <property type="component" value="Unassembled WGS sequence"/>
</dbReference>
<dbReference type="AlphaFoldDB" id="A0A314UH87"/>
<comment type="caution">
    <text evidence="2">The sequence shown here is derived from an EMBL/GenBank/DDBJ whole genome shotgun (WGS) entry which is preliminary data.</text>
</comment>
<evidence type="ECO:0000313" key="2">
    <source>
        <dbReference type="EMBL" id="PQM36671.1"/>
    </source>
</evidence>
<dbReference type="EMBL" id="PJQY01003526">
    <property type="protein sequence ID" value="PQM36671.1"/>
    <property type="molecule type" value="Genomic_DNA"/>
</dbReference>
<keyword evidence="3" id="KW-1185">Reference proteome</keyword>
<reference evidence="2 3" key="1">
    <citation type="submission" date="2018-02" db="EMBL/GenBank/DDBJ databases">
        <title>Draft genome of wild Prunus yedoensis var. nudiflora.</title>
        <authorList>
            <person name="Baek S."/>
            <person name="Kim J.-H."/>
            <person name="Choi K."/>
            <person name="Kim G.-B."/>
            <person name="Cho A."/>
            <person name="Jang H."/>
            <person name="Shin C.-H."/>
            <person name="Yu H.-J."/>
            <person name="Mun J.-H."/>
        </authorList>
    </citation>
    <scope>NUCLEOTIDE SEQUENCE [LARGE SCALE GENOMIC DNA]</scope>
    <source>
        <strain evidence="3">cv. Jeju island</strain>
        <tissue evidence="2">Leaf</tissue>
    </source>
</reference>
<sequence>MENSPCSAKPNSQSEKEEEKSNESNYFLKDSDVHCQQRTSLMKNTTMEGPSVNIGADLPQAKALISVVRKEKAGKKARSSAPIINNLEPDFSDNTESFQWNPNLM</sequence>